<evidence type="ECO:0000313" key="6">
    <source>
        <dbReference type="Proteomes" id="UP000436088"/>
    </source>
</evidence>
<reference evidence="5" key="1">
    <citation type="submission" date="2019-09" db="EMBL/GenBank/DDBJ databases">
        <title>Draft genome information of white flower Hibiscus syriacus.</title>
        <authorList>
            <person name="Kim Y.-M."/>
        </authorList>
    </citation>
    <scope>NUCLEOTIDE SEQUENCE [LARGE SCALE GENOMIC DNA]</scope>
    <source>
        <strain evidence="5">YM2019G1</strain>
    </source>
</reference>
<evidence type="ECO:0000313" key="5">
    <source>
        <dbReference type="EMBL" id="KAE8667925.1"/>
    </source>
</evidence>
<evidence type="ECO:0000256" key="2">
    <source>
        <dbReference type="ARBA" id="ARBA00022448"/>
    </source>
</evidence>
<accession>A0A6A2XLP0</accession>
<dbReference type="GO" id="GO:0015031">
    <property type="term" value="P:protein transport"/>
    <property type="evidence" value="ECO:0007669"/>
    <property type="project" value="UniProtKB-KW"/>
</dbReference>
<dbReference type="InterPro" id="IPR016159">
    <property type="entry name" value="Cullin_repeat-like_dom_sf"/>
</dbReference>
<dbReference type="GO" id="GO:0005546">
    <property type="term" value="F:phosphatidylinositol-4,5-bisphosphate binding"/>
    <property type="evidence" value="ECO:0007669"/>
    <property type="project" value="InterPro"/>
</dbReference>
<dbReference type="GO" id="GO:0006887">
    <property type="term" value="P:exocytosis"/>
    <property type="evidence" value="ECO:0007669"/>
    <property type="project" value="UniProtKB-KW"/>
</dbReference>
<comment type="function">
    <text evidence="3">Component of the exocyst complex.</text>
</comment>
<dbReference type="AlphaFoldDB" id="A0A6A2XLP0"/>
<dbReference type="Proteomes" id="UP000436088">
    <property type="component" value="Unassembled WGS sequence"/>
</dbReference>
<dbReference type="Gene3D" id="1.20.1280.170">
    <property type="entry name" value="Exocyst complex component Exo70"/>
    <property type="match status" value="1"/>
</dbReference>
<dbReference type="PANTHER" id="PTHR12542:SF92">
    <property type="entry name" value="EXOCYST COMPLEX COMPONENT EXO70E2"/>
    <property type="match status" value="1"/>
</dbReference>
<comment type="similarity">
    <text evidence="1 3">Belongs to the EXO70 family.</text>
</comment>
<evidence type="ECO:0000259" key="4">
    <source>
        <dbReference type="Pfam" id="PF03081"/>
    </source>
</evidence>
<sequence>MDGCQYTIPTYEGDLHVVAAAHHIVKALGAIKNLSDDLRKILIDLDAHLSMINLNTDSKGRRGFVDVEDRLKQAERKILSWESDPMMIWDSGPREASEYLEAVDEIQTLVDGLRKSLFIYLFSIGLSPNTSSRSTRRDVVYDDESFVSVEDEPAEETSSQNCSSDEIGEDIVDLVHADVIPDIKSIAKVMFTSNYGPEFCEAFIGVLKEALKQYFAILETEKLSIEDVLKMEWTSMSSKMNKWTWSMKIIVRVYLASENCTLNLLLKDQHAGVSEQVTATDNGPNVSLSTSCPMACRLRSITSSLESNIYRKSQLYKDEALQYIFLMNNIHYLVQKVKGSKLRLFLGDEWIRKHNGKFQQHAKNYERATWSSVICFLKDDNPGTSSLSKLTFKEQCKGFSIAFEEVYKTQTSWSIPDPQLREDLRISTSLKVVLAYRTFLGRNPGHIEDKCVKHTVEHVEKLLLDLFEGSPRSLRNSRRW</sequence>
<comment type="caution">
    <text evidence="5">The sequence shown here is derived from an EMBL/GenBank/DDBJ whole genome shotgun (WGS) entry which is preliminary data.</text>
</comment>
<dbReference type="PANTHER" id="PTHR12542">
    <property type="entry name" value="EXOCYST COMPLEX PROTEIN EXO70"/>
    <property type="match status" value="1"/>
</dbReference>
<dbReference type="EMBL" id="VEPZ02001562">
    <property type="protein sequence ID" value="KAE8667925.1"/>
    <property type="molecule type" value="Genomic_DNA"/>
</dbReference>
<dbReference type="GO" id="GO:0000145">
    <property type="term" value="C:exocyst"/>
    <property type="evidence" value="ECO:0007669"/>
    <property type="project" value="InterPro"/>
</dbReference>
<keyword evidence="3" id="KW-0268">Exocytosis</keyword>
<name>A0A6A2XLP0_HIBSY</name>
<organism evidence="5 6">
    <name type="scientific">Hibiscus syriacus</name>
    <name type="common">Rose of Sharon</name>
    <dbReference type="NCBI Taxonomy" id="106335"/>
    <lineage>
        <taxon>Eukaryota</taxon>
        <taxon>Viridiplantae</taxon>
        <taxon>Streptophyta</taxon>
        <taxon>Embryophyta</taxon>
        <taxon>Tracheophyta</taxon>
        <taxon>Spermatophyta</taxon>
        <taxon>Magnoliopsida</taxon>
        <taxon>eudicotyledons</taxon>
        <taxon>Gunneridae</taxon>
        <taxon>Pentapetalae</taxon>
        <taxon>rosids</taxon>
        <taxon>malvids</taxon>
        <taxon>Malvales</taxon>
        <taxon>Malvaceae</taxon>
        <taxon>Malvoideae</taxon>
        <taxon>Hibiscus</taxon>
    </lineage>
</organism>
<keyword evidence="6" id="KW-1185">Reference proteome</keyword>
<keyword evidence="2 3" id="KW-0813">Transport</keyword>
<protein>
    <recommendedName>
        <fullName evidence="3">Exocyst subunit Exo70 family protein</fullName>
    </recommendedName>
</protein>
<evidence type="ECO:0000256" key="3">
    <source>
        <dbReference type="RuleBase" id="RU365026"/>
    </source>
</evidence>
<evidence type="ECO:0000256" key="1">
    <source>
        <dbReference type="ARBA" id="ARBA00006756"/>
    </source>
</evidence>
<dbReference type="Pfam" id="PF20669">
    <property type="entry name" value="Exo70_N"/>
    <property type="match status" value="1"/>
</dbReference>
<keyword evidence="3" id="KW-0653">Protein transport</keyword>
<dbReference type="InterPro" id="IPR004140">
    <property type="entry name" value="Exo70"/>
</dbReference>
<dbReference type="SUPFAM" id="SSF74788">
    <property type="entry name" value="Cullin repeat-like"/>
    <property type="match status" value="2"/>
</dbReference>
<feature type="domain" description="Exocyst complex subunit Exo70 C-terminal" evidence="4">
    <location>
        <begin position="259"/>
        <end position="465"/>
    </location>
</feature>
<dbReference type="InterPro" id="IPR046364">
    <property type="entry name" value="Exo70_C"/>
</dbReference>
<proteinExistence type="inferred from homology"/>
<gene>
    <name evidence="5" type="ORF">F3Y22_tig00112353pilonHSYRG00019</name>
</gene>
<dbReference type="Pfam" id="PF03081">
    <property type="entry name" value="Exo70_C"/>
    <property type="match status" value="1"/>
</dbReference>